<evidence type="ECO:0000313" key="2">
    <source>
        <dbReference type="Proteomes" id="UP000243579"/>
    </source>
</evidence>
<dbReference type="AlphaFoldDB" id="A0A1V9ZJK4"/>
<protein>
    <submittedName>
        <fullName evidence="1">Uncharacterized protein</fullName>
    </submittedName>
</protein>
<dbReference type="OrthoDB" id="65343at2759"/>
<organism evidence="1 2">
    <name type="scientific">Achlya hypogyna</name>
    <name type="common">Oomycete</name>
    <name type="synonym">Protoachlya hypogyna</name>
    <dbReference type="NCBI Taxonomy" id="1202772"/>
    <lineage>
        <taxon>Eukaryota</taxon>
        <taxon>Sar</taxon>
        <taxon>Stramenopiles</taxon>
        <taxon>Oomycota</taxon>
        <taxon>Saprolegniomycetes</taxon>
        <taxon>Saprolegniales</taxon>
        <taxon>Achlyaceae</taxon>
        <taxon>Achlya</taxon>
    </lineage>
</organism>
<reference evidence="1 2" key="1">
    <citation type="journal article" date="2014" name="Genome Biol. Evol.">
        <title>The secreted proteins of Achlya hypogyna and Thraustotheca clavata identify the ancestral oomycete secretome and reveal gene acquisitions by horizontal gene transfer.</title>
        <authorList>
            <person name="Misner I."/>
            <person name="Blouin N."/>
            <person name="Leonard G."/>
            <person name="Richards T.A."/>
            <person name="Lane C.E."/>
        </authorList>
    </citation>
    <scope>NUCLEOTIDE SEQUENCE [LARGE SCALE GENOMIC DNA]</scope>
    <source>
        <strain evidence="1 2">ATCC 48635</strain>
    </source>
</reference>
<proteinExistence type="predicted"/>
<name>A0A1V9ZJK4_ACHHY</name>
<dbReference type="Proteomes" id="UP000243579">
    <property type="component" value="Unassembled WGS sequence"/>
</dbReference>
<evidence type="ECO:0000313" key="1">
    <source>
        <dbReference type="EMBL" id="OQR98179.1"/>
    </source>
</evidence>
<comment type="caution">
    <text evidence="1">The sequence shown here is derived from an EMBL/GenBank/DDBJ whole genome shotgun (WGS) entry which is preliminary data.</text>
</comment>
<sequence>MLRTVSSLLSNGGFQRVISVRERVANRYSGQVVDGLLGDGIIAPRSIGDALNIVFSSCAPTSNVDVDLREFAEGARHAVHTSMLHMFSKAVVQCQVDRTAPADDVNNFLMAACAPPLYEKLLNKSAHSSAPTQFAVPQRVKSCAILSADYAHDDDDEVLKFSVMSDVVCVMKPLAEPEPATTALPDTVVEVAVKATFRSRIVPDGSLDWILENIRMTKV</sequence>
<dbReference type="EMBL" id="JNBR01000089">
    <property type="protein sequence ID" value="OQR98179.1"/>
    <property type="molecule type" value="Genomic_DNA"/>
</dbReference>
<keyword evidence="2" id="KW-1185">Reference proteome</keyword>
<accession>A0A1V9ZJK4</accession>
<gene>
    <name evidence="1" type="ORF">ACHHYP_09035</name>
</gene>